<keyword evidence="2" id="KW-1185">Reference proteome</keyword>
<protein>
    <submittedName>
        <fullName evidence="1">Uncharacterized protein</fullName>
    </submittedName>
</protein>
<evidence type="ECO:0000313" key="2">
    <source>
        <dbReference type="Proteomes" id="UP000308339"/>
    </source>
</evidence>
<proteinExistence type="predicted"/>
<reference evidence="1 2" key="1">
    <citation type="journal article" date="2019" name="Microbiol. Resour. Announc.">
        <title>Complete Genome Sequence of Serratia marcescens Siphophage Serbin.</title>
        <authorList>
            <person name="Williams E.A."/>
            <person name="Hopson H."/>
            <person name="Rodriguez A."/>
            <person name="Kongari R."/>
            <person name="Bonasera R."/>
            <person name="Hernandez-Morales A.C."/>
            <person name="Liu M."/>
        </authorList>
    </citation>
    <scope>NUCLEOTIDE SEQUENCE [LARGE SCALE GENOMIC DNA]</scope>
</reference>
<sequence length="269" mass="31787">MAKRISKPETGKLMQHWSNFVLDLCCTVPTAYVQIRKMFNNITWEVPFDDFDGIDIPSESLAYASWKSKFRQLDNNYLNQEEFEKCNAKAVDRKSKIQTCVTARFGNKEKKKESMGFCMQTISLNLLKQPVEGNPKFVVEVYYRSTEVGQKFLADLKYLHERVLPILLKDMPKPDVIRFRFCTMYMSSMFLPILLQYTNPVKTFDAIAAGDSHWWKRTVRQALYRWLHSGENPYNWRTQKLQWESFDKLVRPSLNEDQLKYLESIAEKE</sequence>
<gene>
    <name evidence="1" type="ORF">CPT_Serbin_051</name>
</gene>
<dbReference type="EMBL" id="MK608336">
    <property type="protein sequence ID" value="QBQ72967.1"/>
    <property type="molecule type" value="Genomic_DNA"/>
</dbReference>
<accession>A0A482MGG3</accession>
<name>A0A482MGG3_9CAUD</name>
<dbReference type="Proteomes" id="UP000308339">
    <property type="component" value="Segment"/>
</dbReference>
<evidence type="ECO:0000313" key="1">
    <source>
        <dbReference type="EMBL" id="QBQ72967.1"/>
    </source>
</evidence>
<organism evidence="1 2">
    <name type="scientific">Serratia phage Serbin</name>
    <dbReference type="NCBI Taxonomy" id="2562181"/>
    <lineage>
        <taxon>Viruses</taxon>
        <taxon>Duplodnaviria</taxon>
        <taxon>Heunggongvirae</taxon>
        <taxon>Uroviricota</taxon>
        <taxon>Caudoviricetes</taxon>
        <taxon>Serbinvirus</taxon>
        <taxon>Serbinvirus serbin</taxon>
    </lineage>
</organism>